<feature type="transmembrane region" description="Helical" evidence="8">
    <location>
        <begin position="72"/>
        <end position="90"/>
    </location>
</feature>
<dbReference type="EMBL" id="NISJ01000001">
    <property type="protein sequence ID" value="OWR01186.1"/>
    <property type="molecule type" value="Genomic_DNA"/>
</dbReference>
<dbReference type="AlphaFoldDB" id="A0A246K5B6"/>
<comment type="pathway">
    <text evidence="3">One-carbon metabolism; methylamine degradation.</text>
</comment>
<evidence type="ECO:0000256" key="4">
    <source>
        <dbReference type="ARBA" id="ARBA00019078"/>
    </source>
</evidence>
<evidence type="ECO:0000313" key="10">
    <source>
        <dbReference type="EMBL" id="OWR01186.1"/>
    </source>
</evidence>
<keyword evidence="11" id="KW-1185">Reference proteome</keyword>
<dbReference type="InterPro" id="IPR009908">
    <property type="entry name" value="Methylamine_util_MauE"/>
</dbReference>
<feature type="transmembrane region" description="Helical" evidence="8">
    <location>
        <begin position="143"/>
        <end position="165"/>
    </location>
</feature>
<dbReference type="GO" id="GO:0016020">
    <property type="term" value="C:membrane"/>
    <property type="evidence" value="ECO:0007669"/>
    <property type="project" value="UniProtKB-SubCell"/>
</dbReference>
<evidence type="ECO:0000256" key="1">
    <source>
        <dbReference type="ARBA" id="ARBA00003475"/>
    </source>
</evidence>
<feature type="transmembrane region" description="Helical" evidence="8">
    <location>
        <begin position="110"/>
        <end position="131"/>
    </location>
</feature>
<organism evidence="10 11">
    <name type="scientific">Sphingopyxis witflariensis</name>
    <dbReference type="NCBI Taxonomy" id="173675"/>
    <lineage>
        <taxon>Bacteria</taxon>
        <taxon>Pseudomonadati</taxon>
        <taxon>Pseudomonadota</taxon>
        <taxon>Alphaproteobacteria</taxon>
        <taxon>Sphingomonadales</taxon>
        <taxon>Sphingomonadaceae</taxon>
        <taxon>Sphingopyxis</taxon>
    </lineage>
</organism>
<dbReference type="Pfam" id="PF07291">
    <property type="entry name" value="MauE"/>
    <property type="match status" value="1"/>
</dbReference>
<comment type="caution">
    <text evidence="10">The sequence shown here is derived from an EMBL/GenBank/DDBJ whole genome shotgun (WGS) entry which is preliminary data.</text>
</comment>
<proteinExistence type="predicted"/>
<sequence length="170" mass="16953">MAIITSALTLFLAAVLGVAAAHKLAERGRLAQATAGLLRIDAAIAMPLTMAAATIEAAAALALLFPASRPAGALLAALLWAGYGAALFAARRRGDTAMDCGCDFGARPNGIGRFVVGRAFALSAAALALLLSPAGGGAIDSQSIFAALAFLALLFAAGEIAHLPIRSAAR</sequence>
<name>A0A246K5B6_9SPHN</name>
<dbReference type="UniPathway" id="UPA00895"/>
<protein>
    <recommendedName>
        <fullName evidence="4">Methylamine utilization protein MauE</fullName>
    </recommendedName>
</protein>
<keyword evidence="5 8" id="KW-0812">Transmembrane</keyword>
<evidence type="ECO:0000256" key="6">
    <source>
        <dbReference type="ARBA" id="ARBA00022989"/>
    </source>
</evidence>
<evidence type="ECO:0000256" key="2">
    <source>
        <dbReference type="ARBA" id="ARBA00004141"/>
    </source>
</evidence>
<evidence type="ECO:0000256" key="3">
    <source>
        <dbReference type="ARBA" id="ARBA00004856"/>
    </source>
</evidence>
<dbReference type="RefSeq" id="WP_088470996.1">
    <property type="nucleotide sequence ID" value="NZ_NISJ01000001.1"/>
</dbReference>
<evidence type="ECO:0000256" key="8">
    <source>
        <dbReference type="SAM" id="Phobius"/>
    </source>
</evidence>
<dbReference type="Proteomes" id="UP000197097">
    <property type="component" value="Unassembled WGS sequence"/>
</dbReference>
<evidence type="ECO:0000256" key="5">
    <source>
        <dbReference type="ARBA" id="ARBA00022692"/>
    </source>
</evidence>
<keyword evidence="6 8" id="KW-1133">Transmembrane helix</keyword>
<dbReference type="GO" id="GO:0030416">
    <property type="term" value="P:methylamine metabolic process"/>
    <property type="evidence" value="ECO:0007669"/>
    <property type="project" value="InterPro"/>
</dbReference>
<accession>A0A246K5B6</accession>
<feature type="domain" description="Methylamine utilisation protein MauE" evidence="9">
    <location>
        <begin position="1"/>
        <end position="130"/>
    </location>
</feature>
<keyword evidence="7 8" id="KW-0472">Membrane</keyword>
<evidence type="ECO:0000313" key="11">
    <source>
        <dbReference type="Proteomes" id="UP000197097"/>
    </source>
</evidence>
<evidence type="ECO:0000256" key="7">
    <source>
        <dbReference type="ARBA" id="ARBA00023136"/>
    </source>
</evidence>
<feature type="transmembrane region" description="Helical" evidence="8">
    <location>
        <begin position="45"/>
        <end position="65"/>
    </location>
</feature>
<gene>
    <name evidence="10" type="ORF">CDQ91_01845</name>
</gene>
<comment type="function">
    <text evidence="1">May be specifically involved in the processing, transport, and/or maturation of the MADH beta-subunit.</text>
</comment>
<reference evidence="10 11" key="1">
    <citation type="journal article" date="2002" name="Int. J. Syst. Evol. Microbiol.">
        <title>Sphingopyxis witflariensis sp. nov., isolated from activated sludge.</title>
        <authorList>
            <person name="Kampfer P."/>
            <person name="Witzenberger R."/>
            <person name="Denner E.B."/>
            <person name="Busse H.J."/>
            <person name="Neef A."/>
        </authorList>
    </citation>
    <scope>NUCLEOTIDE SEQUENCE [LARGE SCALE GENOMIC DNA]</scope>
    <source>
        <strain evidence="10 11">DSM 14551</strain>
    </source>
</reference>
<evidence type="ECO:0000259" key="9">
    <source>
        <dbReference type="Pfam" id="PF07291"/>
    </source>
</evidence>
<comment type="subcellular location">
    <subcellularLocation>
        <location evidence="2">Membrane</location>
        <topology evidence="2">Multi-pass membrane protein</topology>
    </subcellularLocation>
</comment>